<feature type="transmembrane region" description="Helical" evidence="5">
    <location>
        <begin position="48"/>
        <end position="73"/>
    </location>
</feature>
<dbReference type="GO" id="GO:0016787">
    <property type="term" value="F:hydrolase activity"/>
    <property type="evidence" value="ECO:0007669"/>
    <property type="project" value="InterPro"/>
</dbReference>
<evidence type="ECO:0000256" key="2">
    <source>
        <dbReference type="ARBA" id="ARBA00022692"/>
    </source>
</evidence>
<evidence type="ECO:0000256" key="1">
    <source>
        <dbReference type="ARBA" id="ARBA00004141"/>
    </source>
</evidence>
<comment type="subcellular location">
    <subcellularLocation>
        <location evidence="1">Membrane</location>
        <topology evidence="1">Multi-pass membrane protein</topology>
    </subcellularLocation>
</comment>
<accession>A0A1B6IEK3</accession>
<keyword evidence="2 5" id="KW-0812">Transmembrane</keyword>
<name>A0A1B6IEK3_9HEMI</name>
<gene>
    <name evidence="7" type="ORF">g.45451</name>
</gene>
<dbReference type="GO" id="GO:0006506">
    <property type="term" value="P:GPI anchor biosynthetic process"/>
    <property type="evidence" value="ECO:0007669"/>
    <property type="project" value="InterPro"/>
</dbReference>
<feature type="transmembrane region" description="Helical" evidence="5">
    <location>
        <begin position="357"/>
        <end position="378"/>
    </location>
</feature>
<feature type="domain" description="Calcineurin-like phosphoesterase" evidence="6">
    <location>
        <begin position="120"/>
        <end position="272"/>
    </location>
</feature>
<evidence type="ECO:0000256" key="4">
    <source>
        <dbReference type="ARBA" id="ARBA00023136"/>
    </source>
</evidence>
<sequence>TDVTVLAILLDYNLYSFTIMERFQTFSAKLASWHTSLRRKIKFTNRNWNLPLLIPLGVCGFIFFREFLVYFVWSLLWPSMTCGIIRELQSVLLVASPRILGESSETWFARWSDDRYLRRSFAAAVRHVKPDLIIFLGDLMNEGSLANNEEYQRYFERFKEIFQLDYFPSNKTVLAPGDNDIGGEDELVTDKKVNRFKQHFSSPTIYNLGRVQFVQVDKMQRVVPLLSPLSPNDNQTRVVISHMPLLGLPSAFAAEVLQKLRPQVILSAHDHKLARFSGDIETGERLTVDTSSDNWLANWQPSWRFQRSDHQTYEVVVPTCSYRMGVSDMGFGVALFDRRGEAWCYHVLWLPSRFHALILYLCVITVMLAAVVVTQCCLRPCRSRHKSALSYRFL</sequence>
<dbReference type="Gene3D" id="3.60.21.10">
    <property type="match status" value="1"/>
</dbReference>
<dbReference type="InterPro" id="IPR033308">
    <property type="entry name" value="PGAP5/Cdc1/Ted1"/>
</dbReference>
<keyword evidence="4 5" id="KW-0472">Membrane</keyword>
<dbReference type="GO" id="GO:0005783">
    <property type="term" value="C:endoplasmic reticulum"/>
    <property type="evidence" value="ECO:0007669"/>
    <property type="project" value="TreeGrafter"/>
</dbReference>
<protein>
    <recommendedName>
        <fullName evidence="6">Calcineurin-like phosphoesterase domain-containing protein</fullName>
    </recommendedName>
</protein>
<dbReference type="Pfam" id="PF00149">
    <property type="entry name" value="Metallophos"/>
    <property type="match status" value="1"/>
</dbReference>
<proteinExistence type="predicted"/>
<dbReference type="SUPFAM" id="SSF56300">
    <property type="entry name" value="Metallo-dependent phosphatases"/>
    <property type="match status" value="1"/>
</dbReference>
<dbReference type="GO" id="GO:0016020">
    <property type="term" value="C:membrane"/>
    <property type="evidence" value="ECO:0007669"/>
    <property type="project" value="UniProtKB-SubCell"/>
</dbReference>
<dbReference type="PANTHER" id="PTHR13315">
    <property type="entry name" value="METALLO PHOSPHOESTERASE RELATED"/>
    <property type="match status" value="1"/>
</dbReference>
<reference evidence="7" key="1">
    <citation type="submission" date="2015-11" db="EMBL/GenBank/DDBJ databases">
        <title>De novo transcriptome assembly of four potential Pierce s Disease insect vectors from Arizona vineyards.</title>
        <authorList>
            <person name="Tassone E.E."/>
        </authorList>
    </citation>
    <scope>NUCLEOTIDE SEQUENCE</scope>
</reference>
<evidence type="ECO:0000313" key="7">
    <source>
        <dbReference type="EMBL" id="JAS85358.1"/>
    </source>
</evidence>
<dbReference type="AlphaFoldDB" id="A0A1B6IEK3"/>
<dbReference type="InterPro" id="IPR029052">
    <property type="entry name" value="Metallo-depent_PP-like"/>
</dbReference>
<keyword evidence="3 5" id="KW-1133">Transmembrane helix</keyword>
<evidence type="ECO:0000256" key="5">
    <source>
        <dbReference type="SAM" id="Phobius"/>
    </source>
</evidence>
<evidence type="ECO:0000256" key="3">
    <source>
        <dbReference type="ARBA" id="ARBA00022989"/>
    </source>
</evidence>
<organism evidence="7">
    <name type="scientific">Homalodisca liturata</name>
    <dbReference type="NCBI Taxonomy" id="320908"/>
    <lineage>
        <taxon>Eukaryota</taxon>
        <taxon>Metazoa</taxon>
        <taxon>Ecdysozoa</taxon>
        <taxon>Arthropoda</taxon>
        <taxon>Hexapoda</taxon>
        <taxon>Insecta</taxon>
        <taxon>Pterygota</taxon>
        <taxon>Neoptera</taxon>
        <taxon>Paraneoptera</taxon>
        <taxon>Hemiptera</taxon>
        <taxon>Auchenorrhyncha</taxon>
        <taxon>Membracoidea</taxon>
        <taxon>Cicadellidae</taxon>
        <taxon>Cicadellinae</taxon>
        <taxon>Proconiini</taxon>
        <taxon>Homalodisca</taxon>
    </lineage>
</organism>
<dbReference type="EMBL" id="GECU01022348">
    <property type="protein sequence ID" value="JAS85358.1"/>
    <property type="molecule type" value="Transcribed_RNA"/>
</dbReference>
<feature type="non-terminal residue" evidence="7">
    <location>
        <position position="1"/>
    </location>
</feature>
<dbReference type="InterPro" id="IPR004843">
    <property type="entry name" value="Calcineurin-like_PHP"/>
</dbReference>
<dbReference type="PANTHER" id="PTHR13315:SF4">
    <property type="entry name" value="METALLOPHOSPHOESTERASE, ISOFORM E"/>
    <property type="match status" value="1"/>
</dbReference>
<evidence type="ECO:0000259" key="6">
    <source>
        <dbReference type="Pfam" id="PF00149"/>
    </source>
</evidence>